<evidence type="ECO:0000313" key="1">
    <source>
        <dbReference type="EMBL" id="UOA23591.1"/>
    </source>
</evidence>
<evidence type="ECO:0000313" key="2">
    <source>
        <dbReference type="Proteomes" id="UP000830781"/>
    </source>
</evidence>
<evidence type="ECO:0008006" key="3">
    <source>
        <dbReference type="Google" id="ProtNLM"/>
    </source>
</evidence>
<organism evidence="1 2">
    <name type="scientific">Sulfitobacter pontiacus</name>
    <dbReference type="NCBI Taxonomy" id="60137"/>
    <lineage>
        <taxon>Bacteria</taxon>
        <taxon>Pseudomonadati</taxon>
        <taxon>Pseudomonadota</taxon>
        <taxon>Alphaproteobacteria</taxon>
        <taxon>Rhodobacterales</taxon>
        <taxon>Roseobacteraceae</taxon>
        <taxon>Sulfitobacter</taxon>
    </lineage>
</organism>
<gene>
    <name evidence="1" type="ORF">DSM110277_02020</name>
</gene>
<sequence>MTDDIAFPRFAERYSSGFFLAGQMRGRETAISGAESIIPSFAGHWRVTMTFFLKNEDARLEWEGFLAQMEGGIGTTLVPVRLPYRPKGSDGGTAPVSTQPAFATFEHWSFVNETRAAVTLRQAADLRSTDLELTLSDSLGLRPGHGLTVGDRFYRVQRSWDDGSKVRIQPPLREAAAAGAIIETDNPVCRMRFASEGEGETEFGLYAKFSRATVTFREAF</sequence>
<dbReference type="EMBL" id="CP084959">
    <property type="protein sequence ID" value="UOA23591.1"/>
    <property type="molecule type" value="Genomic_DNA"/>
</dbReference>
<reference evidence="2" key="1">
    <citation type="journal article" date="2022" name="Microorganisms">
        <title>Beyond the ABCs#Discovery of Three New Plasmid Types in Rhodobacterales (RepQ, RepY, RepW).</title>
        <authorList>
            <person name="Freese H.M."/>
            <person name="Ringel V."/>
            <person name="Overmann J."/>
            <person name="Petersen J."/>
        </authorList>
    </citation>
    <scope>NUCLEOTIDE SEQUENCE [LARGE SCALE GENOMIC DNA]</scope>
    <source>
        <strain evidence="2">DSM 110277</strain>
    </source>
</reference>
<proteinExistence type="predicted"/>
<protein>
    <recommendedName>
        <fullName evidence="3">TIGR02217 family protein</fullName>
    </recommendedName>
</protein>
<dbReference type="RefSeq" id="WP_243250232.1">
    <property type="nucleotide sequence ID" value="NZ_CP084959.1"/>
</dbReference>
<keyword evidence="2" id="KW-1185">Reference proteome</keyword>
<accession>A0AAX3AD00</accession>
<name>A0AAX3AD00_9RHOB</name>
<dbReference type="Proteomes" id="UP000830781">
    <property type="component" value="Chromosome"/>
</dbReference>
<dbReference type="AlphaFoldDB" id="A0AAX3AD00"/>